<evidence type="ECO:0000256" key="1">
    <source>
        <dbReference type="PROSITE-ProRule" id="PRU00047"/>
    </source>
</evidence>
<name>A0AAV6K6D6_9ERIC</name>
<dbReference type="GO" id="GO:0008270">
    <property type="term" value="F:zinc ion binding"/>
    <property type="evidence" value="ECO:0007669"/>
    <property type="project" value="UniProtKB-KW"/>
</dbReference>
<organism evidence="4 5">
    <name type="scientific">Rhododendron griersonianum</name>
    <dbReference type="NCBI Taxonomy" id="479676"/>
    <lineage>
        <taxon>Eukaryota</taxon>
        <taxon>Viridiplantae</taxon>
        <taxon>Streptophyta</taxon>
        <taxon>Embryophyta</taxon>
        <taxon>Tracheophyta</taxon>
        <taxon>Spermatophyta</taxon>
        <taxon>Magnoliopsida</taxon>
        <taxon>eudicotyledons</taxon>
        <taxon>Gunneridae</taxon>
        <taxon>Pentapetalae</taxon>
        <taxon>asterids</taxon>
        <taxon>Ericales</taxon>
        <taxon>Ericaceae</taxon>
        <taxon>Ericoideae</taxon>
        <taxon>Rhodoreae</taxon>
        <taxon>Rhododendron</taxon>
    </lineage>
</organism>
<evidence type="ECO:0000313" key="4">
    <source>
        <dbReference type="EMBL" id="KAG5547946.1"/>
    </source>
</evidence>
<keyword evidence="1" id="KW-0863">Zinc-finger</keyword>
<dbReference type="EMBL" id="JACTNZ010000005">
    <property type="protein sequence ID" value="KAG5547946.1"/>
    <property type="molecule type" value="Genomic_DNA"/>
</dbReference>
<dbReference type="PROSITE" id="PS50158">
    <property type="entry name" value="ZF_CCHC"/>
    <property type="match status" value="1"/>
</dbReference>
<keyword evidence="1" id="KW-0479">Metal-binding</keyword>
<dbReference type="PANTHER" id="PTHR35317">
    <property type="entry name" value="OS04G0629600 PROTEIN"/>
    <property type="match status" value="1"/>
</dbReference>
<dbReference type="Pfam" id="PF00098">
    <property type="entry name" value="zf-CCHC"/>
    <property type="match status" value="1"/>
</dbReference>
<protein>
    <recommendedName>
        <fullName evidence="3">CCHC-type domain-containing protein</fullName>
    </recommendedName>
</protein>
<proteinExistence type="predicted"/>
<keyword evidence="5" id="KW-1185">Reference proteome</keyword>
<dbReference type="PANTHER" id="PTHR35317:SF10">
    <property type="entry name" value="RNA-DIRECTED DNA POLYMERASE"/>
    <property type="match status" value="1"/>
</dbReference>
<dbReference type="GO" id="GO:0003676">
    <property type="term" value="F:nucleic acid binding"/>
    <property type="evidence" value="ECO:0007669"/>
    <property type="project" value="InterPro"/>
</dbReference>
<evidence type="ECO:0000259" key="3">
    <source>
        <dbReference type="PROSITE" id="PS50158"/>
    </source>
</evidence>
<dbReference type="AlphaFoldDB" id="A0AAV6K6D6"/>
<dbReference type="Gene3D" id="4.10.60.10">
    <property type="entry name" value="Zinc finger, CCHC-type"/>
    <property type="match status" value="1"/>
</dbReference>
<keyword evidence="1" id="KW-0862">Zinc</keyword>
<evidence type="ECO:0000256" key="2">
    <source>
        <dbReference type="SAM" id="MobiDB-lite"/>
    </source>
</evidence>
<comment type="caution">
    <text evidence="4">The sequence shown here is derived from an EMBL/GenBank/DDBJ whole genome shotgun (WGS) entry which is preliminary data.</text>
</comment>
<sequence>MFMKMTIANNIKTSLPQNTNALEYLKAVEDRFKSADKSLAGTIMAELTTMKYDGSRGVQEHILNMSDKAAKLATLGMKVDESFLVQFILNSLPPQFGPFKIHYNTNKDKWSLNELTNMCVQEEVRLRGERRHTALAVTQVAMKKKGKAKKYPPKKANGPGESSQAHGNNGFTVKCHFCGKKGHMKKDCNKRKAWFEKKGNNLSFVCYESNLVEVPSNTWWIDFGATTHITNSLQGYLSTRKPEESERFVFMGNRLKAEVVAVD</sequence>
<gene>
    <name evidence="4" type="ORF">RHGRI_013584</name>
</gene>
<accession>A0AAV6K6D6</accession>
<dbReference type="SUPFAM" id="SSF57756">
    <property type="entry name" value="Retrovirus zinc finger-like domains"/>
    <property type="match status" value="1"/>
</dbReference>
<dbReference type="Proteomes" id="UP000823749">
    <property type="component" value="Chromosome 5"/>
</dbReference>
<feature type="region of interest" description="Disordered" evidence="2">
    <location>
        <begin position="145"/>
        <end position="165"/>
    </location>
</feature>
<dbReference type="InterPro" id="IPR001878">
    <property type="entry name" value="Znf_CCHC"/>
</dbReference>
<dbReference type="Pfam" id="PF14223">
    <property type="entry name" value="Retrotran_gag_2"/>
    <property type="match status" value="1"/>
</dbReference>
<evidence type="ECO:0000313" key="5">
    <source>
        <dbReference type="Proteomes" id="UP000823749"/>
    </source>
</evidence>
<feature type="domain" description="CCHC-type" evidence="3">
    <location>
        <begin position="174"/>
        <end position="188"/>
    </location>
</feature>
<dbReference type="InterPro" id="IPR036875">
    <property type="entry name" value="Znf_CCHC_sf"/>
</dbReference>
<reference evidence="4" key="1">
    <citation type="submission" date="2020-08" db="EMBL/GenBank/DDBJ databases">
        <title>Plant Genome Project.</title>
        <authorList>
            <person name="Zhang R.-G."/>
        </authorList>
    </citation>
    <scope>NUCLEOTIDE SEQUENCE</scope>
    <source>
        <strain evidence="4">WSP0</strain>
        <tissue evidence="4">Leaf</tissue>
    </source>
</reference>